<keyword evidence="2" id="KW-1185">Reference proteome</keyword>
<gene>
    <name evidence="1" type="ORF">GCM10023189_44530</name>
</gene>
<evidence type="ECO:0008006" key="3">
    <source>
        <dbReference type="Google" id="ProtNLM"/>
    </source>
</evidence>
<protein>
    <recommendedName>
        <fullName evidence="3">DUF4377 domain-containing protein</fullName>
    </recommendedName>
</protein>
<dbReference type="EMBL" id="BAABHD010000078">
    <property type="protein sequence ID" value="GAA4464789.1"/>
    <property type="molecule type" value="Genomic_DNA"/>
</dbReference>
<comment type="caution">
    <text evidence="1">The sequence shown here is derived from an EMBL/GenBank/DDBJ whole genome shotgun (WGS) entry which is preliminary data.</text>
</comment>
<reference evidence="2" key="1">
    <citation type="journal article" date="2019" name="Int. J. Syst. Evol. Microbiol.">
        <title>The Global Catalogue of Microorganisms (GCM) 10K type strain sequencing project: providing services to taxonomists for standard genome sequencing and annotation.</title>
        <authorList>
            <consortium name="The Broad Institute Genomics Platform"/>
            <consortium name="The Broad Institute Genome Sequencing Center for Infectious Disease"/>
            <person name="Wu L."/>
            <person name="Ma J."/>
        </authorList>
    </citation>
    <scope>NUCLEOTIDE SEQUENCE [LARGE SCALE GENOMIC DNA]</scope>
    <source>
        <strain evidence="2">JCM 17927</strain>
    </source>
</reference>
<accession>A0ABP8NC49</accession>
<dbReference type="Proteomes" id="UP001501175">
    <property type="component" value="Unassembled WGS sequence"/>
</dbReference>
<name>A0ABP8NC49_9BACT</name>
<organism evidence="1 2">
    <name type="scientific">Nibrella saemangeumensis</name>
    <dbReference type="NCBI Taxonomy" id="1084526"/>
    <lineage>
        <taxon>Bacteria</taxon>
        <taxon>Pseudomonadati</taxon>
        <taxon>Bacteroidota</taxon>
        <taxon>Cytophagia</taxon>
        <taxon>Cytophagales</taxon>
        <taxon>Spirosomataceae</taxon>
        <taxon>Nibrella</taxon>
    </lineage>
</organism>
<evidence type="ECO:0000313" key="2">
    <source>
        <dbReference type="Proteomes" id="UP001501175"/>
    </source>
</evidence>
<sequence length="83" mass="9885">MESNTSDRLRLVKGQYCVFNDVKRKDFFLAEVLEVLPDYEYKIRFQIETQTGFEAKEQVVIQRYIVKLSRFMESVEVARRSGL</sequence>
<proteinExistence type="predicted"/>
<evidence type="ECO:0000313" key="1">
    <source>
        <dbReference type="EMBL" id="GAA4464789.1"/>
    </source>
</evidence>
<dbReference type="RefSeq" id="WP_345247223.1">
    <property type="nucleotide sequence ID" value="NZ_BAABHD010000078.1"/>
</dbReference>